<dbReference type="PANTHER" id="PTHR30004">
    <property type="entry name" value="4-HYDROXYTHREONINE-4-PHOSPHATE DEHYDROGENASE"/>
    <property type="match status" value="1"/>
</dbReference>
<dbReference type="STRING" id="645274.SAMN04487901_12136"/>
<dbReference type="GO" id="GO:0016491">
    <property type="term" value="F:oxidoreductase activity"/>
    <property type="evidence" value="ECO:0007669"/>
    <property type="project" value="UniProtKB-KW"/>
</dbReference>
<organism evidence="5 6">
    <name type="scientific">Prevotella communis</name>
    <dbReference type="NCBI Taxonomy" id="2913614"/>
    <lineage>
        <taxon>Bacteria</taxon>
        <taxon>Pseudomonadati</taxon>
        <taxon>Bacteroidota</taxon>
        <taxon>Bacteroidia</taxon>
        <taxon>Bacteroidales</taxon>
        <taxon>Prevotellaceae</taxon>
        <taxon>Prevotella</taxon>
    </lineage>
</organism>
<feature type="compositionally biased region" description="Basic and acidic residues" evidence="4">
    <location>
        <begin position="341"/>
        <end position="360"/>
    </location>
</feature>
<evidence type="ECO:0000313" key="5">
    <source>
        <dbReference type="EMBL" id="SDH26384.1"/>
    </source>
</evidence>
<dbReference type="GO" id="GO:0051287">
    <property type="term" value="F:NAD binding"/>
    <property type="evidence" value="ECO:0007669"/>
    <property type="project" value="InterPro"/>
</dbReference>
<keyword evidence="6" id="KW-1185">Reference proteome</keyword>
<dbReference type="Proteomes" id="UP000198779">
    <property type="component" value="Unassembled WGS sequence"/>
</dbReference>
<dbReference type="AlphaFoldDB" id="A0A1G8AZP9"/>
<proteinExistence type="predicted"/>
<dbReference type="Pfam" id="PF04166">
    <property type="entry name" value="PdxA"/>
    <property type="match status" value="1"/>
</dbReference>
<keyword evidence="2" id="KW-0560">Oxidoreductase</keyword>
<sequence>MEERKIRVAITHGDINGVGYEVILKTFADPTMLELCTPIVYGSPKIAAFHGKTLSIDTPFTVIRNARDAQDGKLNMLAVVDDETKIEMGTSTPESGEAAKVAIDKALEDYKAGLFDVLVTAPVSKNSIKGFNGHTNYIEHALNDGKKGLTILTNDDLRVALVTNNVAIKDIAESITKQKIVEKATIFYQALRRDLRVSSPRIAVLALNPRCGEDGVLGDEEQTVITPAINELAEKGIQVFGPYAADDFFGRSAYYRFDGVLAMYHDQGQTPFKAVAYENGVRFTTGLDLIRTAPAHGVNYAAAGKNITDEQSLRNAIYVAIDVWRNRQNYDKPYENPLPKLYHERRDESEKVRFHKKPEE</sequence>
<protein>
    <submittedName>
        <fullName evidence="5">4-hydroxythreonine-4-phosphate dehydrogenase</fullName>
    </submittedName>
</protein>
<gene>
    <name evidence="5" type="ORF">SAMN04487901_12136</name>
</gene>
<evidence type="ECO:0000256" key="1">
    <source>
        <dbReference type="ARBA" id="ARBA00022723"/>
    </source>
</evidence>
<evidence type="ECO:0000256" key="4">
    <source>
        <dbReference type="SAM" id="MobiDB-lite"/>
    </source>
</evidence>
<dbReference type="RefSeq" id="WP_091819077.1">
    <property type="nucleotide sequence ID" value="NZ_CP091792.1"/>
</dbReference>
<evidence type="ECO:0000256" key="2">
    <source>
        <dbReference type="ARBA" id="ARBA00023002"/>
    </source>
</evidence>
<dbReference type="EMBL" id="FNCQ01000021">
    <property type="protein sequence ID" value="SDH26384.1"/>
    <property type="molecule type" value="Genomic_DNA"/>
</dbReference>
<dbReference type="SUPFAM" id="SSF53659">
    <property type="entry name" value="Isocitrate/Isopropylmalate dehydrogenase-like"/>
    <property type="match status" value="1"/>
</dbReference>
<evidence type="ECO:0000313" key="6">
    <source>
        <dbReference type="Proteomes" id="UP000198779"/>
    </source>
</evidence>
<dbReference type="NCBIfam" id="TIGR00557">
    <property type="entry name" value="pdxA"/>
    <property type="match status" value="1"/>
</dbReference>
<keyword evidence="1" id="KW-0479">Metal-binding</keyword>
<evidence type="ECO:0000256" key="3">
    <source>
        <dbReference type="ARBA" id="ARBA00023027"/>
    </source>
</evidence>
<reference evidence="6" key="1">
    <citation type="submission" date="2016-10" db="EMBL/GenBank/DDBJ databases">
        <authorList>
            <person name="Varghese N."/>
            <person name="Submissions S."/>
        </authorList>
    </citation>
    <scope>NUCLEOTIDE SEQUENCE [LARGE SCALE GENOMIC DNA]</scope>
    <source>
        <strain evidence="6">BP1-148</strain>
    </source>
</reference>
<feature type="region of interest" description="Disordered" evidence="4">
    <location>
        <begin position="335"/>
        <end position="360"/>
    </location>
</feature>
<keyword evidence="3" id="KW-0520">NAD</keyword>
<dbReference type="PANTHER" id="PTHR30004:SF6">
    <property type="entry name" value="D-THREONATE 4-PHOSPHATE DEHYDROGENASE"/>
    <property type="match status" value="1"/>
</dbReference>
<dbReference type="GO" id="GO:0046872">
    <property type="term" value="F:metal ion binding"/>
    <property type="evidence" value="ECO:0007669"/>
    <property type="project" value="UniProtKB-KW"/>
</dbReference>
<name>A0A1G8AZP9_9BACT</name>
<dbReference type="Gene3D" id="3.40.718.10">
    <property type="entry name" value="Isopropylmalate Dehydrogenase"/>
    <property type="match status" value="1"/>
</dbReference>
<dbReference type="InterPro" id="IPR005255">
    <property type="entry name" value="PdxA_fam"/>
</dbReference>
<accession>A0A1G8AZP9</accession>